<evidence type="ECO:0000313" key="1">
    <source>
        <dbReference type="EMBL" id="TYP97700.1"/>
    </source>
</evidence>
<dbReference type="AlphaFoldDB" id="A0A5S5DP21"/>
<gene>
    <name evidence="1" type="ORF">BC792_102122</name>
</gene>
<evidence type="ECO:0000313" key="2">
    <source>
        <dbReference type="Proteomes" id="UP000325105"/>
    </source>
</evidence>
<proteinExistence type="predicted"/>
<reference evidence="1 2" key="1">
    <citation type="submission" date="2019-07" db="EMBL/GenBank/DDBJ databases">
        <title>Genomic Encyclopedia of Archaeal and Bacterial Type Strains, Phase II (KMG-II): from individual species to whole genera.</title>
        <authorList>
            <person name="Goeker M."/>
        </authorList>
    </citation>
    <scope>NUCLEOTIDE SEQUENCE [LARGE SCALE GENOMIC DNA]</scope>
    <source>
        <strain evidence="1 2">DSM 18850</strain>
    </source>
</reference>
<dbReference type="RefSeq" id="WP_148907353.1">
    <property type="nucleotide sequence ID" value="NZ_VNHX01000002.1"/>
</dbReference>
<protein>
    <submittedName>
        <fullName evidence="1">Uncharacterized protein</fullName>
    </submittedName>
</protein>
<dbReference type="Proteomes" id="UP000325105">
    <property type="component" value="Unassembled WGS sequence"/>
</dbReference>
<keyword evidence="2" id="KW-1185">Reference proteome</keyword>
<sequence length="292" mass="33411">MVSRLLFIIFMLAWAATLFSQRYHVDRTAIGKLKDSRLSELSGIIGASFDSTLFWVHNDSGDSARIFLVDANARLKAVYYLEGVHIVDTEDITMFREQGRTFLVLGDIGDNRGVRQHIYLYIFEEPHCEAGKEIVEIPAQQIRKVTMRYEDRPRDAEALFADPMDRRLYLVSKRDFRAGLYPIELSSLTDGDFLILRRACDLPMTFVTAADMSADGAGLLIKNLTQVFFWQRRTGQPLLDLLGQQPVVLPYHPEPQGEAICFGRQNSVFYTISERPLGLDAYLYRYKIVPLD</sequence>
<dbReference type="EMBL" id="VNHX01000002">
    <property type="protein sequence ID" value="TYP97700.1"/>
    <property type="molecule type" value="Genomic_DNA"/>
</dbReference>
<dbReference type="OrthoDB" id="9798438at2"/>
<comment type="caution">
    <text evidence="1">The sequence shown here is derived from an EMBL/GenBank/DDBJ whole genome shotgun (WGS) entry which is preliminary data.</text>
</comment>
<name>A0A5S5DP21_9SPHI</name>
<accession>A0A5S5DP21</accession>
<organism evidence="1 2">
    <name type="scientific">Sphingobacterium allocomposti</name>
    <dbReference type="NCBI Taxonomy" id="415956"/>
    <lineage>
        <taxon>Bacteria</taxon>
        <taxon>Pseudomonadati</taxon>
        <taxon>Bacteroidota</taxon>
        <taxon>Sphingobacteriia</taxon>
        <taxon>Sphingobacteriales</taxon>
        <taxon>Sphingobacteriaceae</taxon>
        <taxon>Sphingobacterium</taxon>
    </lineage>
</organism>